<dbReference type="SUPFAM" id="SSF101288">
    <property type="entry name" value="L27 domain"/>
    <property type="match status" value="1"/>
</dbReference>
<dbReference type="InterPro" id="IPR050716">
    <property type="entry name" value="MAGUK"/>
</dbReference>
<dbReference type="Pfam" id="PF02828">
    <property type="entry name" value="L27"/>
    <property type="match status" value="1"/>
</dbReference>
<dbReference type="InterPro" id="IPR004172">
    <property type="entry name" value="L27_dom"/>
</dbReference>
<reference evidence="6 7" key="1">
    <citation type="journal article" date="2018" name="Gigascience">
        <title>Genomes of trombidid mites reveal novel predicted allergens and laterally-transferred genes associated with secondary metabolism.</title>
        <authorList>
            <person name="Dong X."/>
            <person name="Chaisiri K."/>
            <person name="Xia D."/>
            <person name="Armstrong S.D."/>
            <person name="Fang Y."/>
            <person name="Donnelly M.J."/>
            <person name="Kadowaki T."/>
            <person name="McGarry J.W."/>
            <person name="Darby A.C."/>
            <person name="Makepeace B.L."/>
        </authorList>
    </citation>
    <scope>NUCLEOTIDE SEQUENCE [LARGE SCALE GENOMIC DNA]</scope>
    <source>
        <strain evidence="6">UoL-WK</strain>
    </source>
</reference>
<protein>
    <submittedName>
        <fullName evidence="6">MAGUK p55 subfamily member 6-like protein</fullName>
    </submittedName>
</protein>
<dbReference type="SMART" id="SM00326">
    <property type="entry name" value="SH3"/>
    <property type="match status" value="1"/>
</dbReference>
<proteinExistence type="predicted"/>
<keyword evidence="1 2" id="KW-0728">SH3 domain</keyword>
<dbReference type="SUPFAM" id="SSF50044">
    <property type="entry name" value="SH3-domain"/>
    <property type="match status" value="1"/>
</dbReference>
<dbReference type="Pfam" id="PF00018">
    <property type="entry name" value="SH3_1"/>
    <property type="match status" value="1"/>
</dbReference>
<dbReference type="STRING" id="1965070.A0A443Q600"/>
<dbReference type="Gene3D" id="1.10.287.650">
    <property type="entry name" value="L27 domain"/>
    <property type="match status" value="1"/>
</dbReference>
<dbReference type="PROSITE" id="PS50106">
    <property type="entry name" value="PDZ"/>
    <property type="match status" value="1"/>
</dbReference>
<feature type="non-terminal residue" evidence="6">
    <location>
        <position position="261"/>
    </location>
</feature>
<dbReference type="InterPro" id="IPR036028">
    <property type="entry name" value="SH3-like_dom_sf"/>
</dbReference>
<feature type="domain" description="L27" evidence="5">
    <location>
        <begin position="1"/>
        <end position="48"/>
    </location>
</feature>
<dbReference type="SMART" id="SM00228">
    <property type="entry name" value="PDZ"/>
    <property type="match status" value="1"/>
</dbReference>
<dbReference type="PROSITE" id="PS51022">
    <property type="entry name" value="L27"/>
    <property type="match status" value="1"/>
</dbReference>
<dbReference type="InterPro" id="IPR014775">
    <property type="entry name" value="L27_C"/>
</dbReference>
<accession>A0A443Q600</accession>
<dbReference type="InterPro" id="IPR001478">
    <property type="entry name" value="PDZ"/>
</dbReference>
<dbReference type="PROSITE" id="PS50002">
    <property type="entry name" value="SH3"/>
    <property type="match status" value="1"/>
</dbReference>
<feature type="non-terminal residue" evidence="6">
    <location>
        <position position="1"/>
    </location>
</feature>
<evidence type="ECO:0000259" key="3">
    <source>
        <dbReference type="PROSITE" id="PS50002"/>
    </source>
</evidence>
<dbReference type="Gene3D" id="2.30.42.10">
    <property type="match status" value="1"/>
</dbReference>
<dbReference type="InterPro" id="IPR036034">
    <property type="entry name" value="PDZ_sf"/>
</dbReference>
<name>A0A443Q600_9ACAR</name>
<evidence type="ECO:0000259" key="4">
    <source>
        <dbReference type="PROSITE" id="PS50106"/>
    </source>
</evidence>
<feature type="domain" description="SH3" evidence="3">
    <location>
        <begin position="148"/>
        <end position="218"/>
    </location>
</feature>
<dbReference type="Gene3D" id="2.30.30.40">
    <property type="entry name" value="SH3 Domains"/>
    <property type="match status" value="1"/>
</dbReference>
<dbReference type="EMBL" id="NCKU01021854">
    <property type="protein sequence ID" value="RWR98456.1"/>
    <property type="molecule type" value="Genomic_DNA"/>
</dbReference>
<evidence type="ECO:0000259" key="5">
    <source>
        <dbReference type="PROSITE" id="PS51022"/>
    </source>
</evidence>
<dbReference type="SUPFAM" id="SSF50156">
    <property type="entry name" value="PDZ domain-like"/>
    <property type="match status" value="1"/>
</dbReference>
<evidence type="ECO:0000313" key="6">
    <source>
        <dbReference type="EMBL" id="RWR98456.1"/>
    </source>
</evidence>
<dbReference type="Pfam" id="PF00595">
    <property type="entry name" value="PDZ"/>
    <property type="match status" value="1"/>
</dbReference>
<sequence length="261" mass="29613">ANDVKEICSLLSPRDWKARELKEILSNPHIEALIETHDLVANKRYDDHEASEESYEMNVLNDNKILADRGISQAIRIVGTRKKGDEPFGKTVTIEDDHIVIMRILAGGLVDQQGLLHVGDIILEVNGVEVHTLEELKKATATLEGQLTTPCYMRALYSYDPSEDSLPPCRELGLSFNQSDILEVLNQKDPNWWQARNISTGNTTTGLIPSQELEERRRAFVRPEFDYATKTSICGARVTKKKKKEMYKIHANTEFDKAEMM</sequence>
<dbReference type="CDD" id="cd11862">
    <property type="entry name" value="SH3_MPP"/>
    <property type="match status" value="1"/>
</dbReference>
<dbReference type="OrthoDB" id="65789at2759"/>
<keyword evidence="7" id="KW-1185">Reference proteome</keyword>
<dbReference type="GO" id="GO:0030054">
    <property type="term" value="C:cell junction"/>
    <property type="evidence" value="ECO:0007669"/>
    <property type="project" value="UniProtKB-ARBA"/>
</dbReference>
<dbReference type="InterPro" id="IPR036892">
    <property type="entry name" value="L27_dom_sf"/>
</dbReference>
<evidence type="ECO:0000256" key="2">
    <source>
        <dbReference type="PROSITE-ProRule" id="PRU00192"/>
    </source>
</evidence>
<dbReference type="Proteomes" id="UP000285301">
    <property type="component" value="Unassembled WGS sequence"/>
</dbReference>
<feature type="domain" description="PDZ" evidence="4">
    <location>
        <begin position="77"/>
        <end position="136"/>
    </location>
</feature>
<comment type="caution">
    <text evidence="6">The sequence shown here is derived from an EMBL/GenBank/DDBJ whole genome shotgun (WGS) entry which is preliminary data.</text>
</comment>
<evidence type="ECO:0000256" key="1">
    <source>
        <dbReference type="ARBA" id="ARBA00022443"/>
    </source>
</evidence>
<gene>
    <name evidence="6" type="ORF">B4U79_13253</name>
</gene>
<dbReference type="PANTHER" id="PTHR23122">
    <property type="entry name" value="MEMBRANE-ASSOCIATED GUANYLATE KINASE MAGUK"/>
    <property type="match status" value="1"/>
</dbReference>
<evidence type="ECO:0000313" key="7">
    <source>
        <dbReference type="Proteomes" id="UP000285301"/>
    </source>
</evidence>
<dbReference type="AlphaFoldDB" id="A0A443Q600"/>
<organism evidence="6 7">
    <name type="scientific">Dinothrombium tinctorium</name>
    <dbReference type="NCBI Taxonomy" id="1965070"/>
    <lineage>
        <taxon>Eukaryota</taxon>
        <taxon>Metazoa</taxon>
        <taxon>Ecdysozoa</taxon>
        <taxon>Arthropoda</taxon>
        <taxon>Chelicerata</taxon>
        <taxon>Arachnida</taxon>
        <taxon>Acari</taxon>
        <taxon>Acariformes</taxon>
        <taxon>Trombidiformes</taxon>
        <taxon>Prostigmata</taxon>
        <taxon>Anystina</taxon>
        <taxon>Parasitengona</taxon>
        <taxon>Trombidioidea</taxon>
        <taxon>Trombidiidae</taxon>
        <taxon>Dinothrombium</taxon>
    </lineage>
</organism>
<dbReference type="InterPro" id="IPR001452">
    <property type="entry name" value="SH3_domain"/>
</dbReference>